<evidence type="ECO:0000259" key="1">
    <source>
        <dbReference type="Pfam" id="PF01261"/>
    </source>
</evidence>
<keyword evidence="3" id="KW-1185">Reference proteome</keyword>
<organism evidence="2 3">
    <name type="scientific">Armatimonas rosea</name>
    <dbReference type="NCBI Taxonomy" id="685828"/>
    <lineage>
        <taxon>Bacteria</taxon>
        <taxon>Bacillati</taxon>
        <taxon>Armatimonadota</taxon>
        <taxon>Armatimonadia</taxon>
        <taxon>Armatimonadales</taxon>
        <taxon>Armatimonadaceae</taxon>
        <taxon>Armatimonas</taxon>
    </lineage>
</organism>
<evidence type="ECO:0000313" key="2">
    <source>
        <dbReference type="EMBL" id="MBB6053463.1"/>
    </source>
</evidence>
<gene>
    <name evidence="2" type="ORF">HNQ39_005298</name>
</gene>
<protein>
    <submittedName>
        <fullName evidence="2">Sugar phosphate isomerase/epimerase</fullName>
    </submittedName>
</protein>
<keyword evidence="2" id="KW-0413">Isomerase</keyword>
<dbReference type="AlphaFoldDB" id="A0A7W9W948"/>
<dbReference type="PANTHER" id="PTHR12110:SF21">
    <property type="entry name" value="XYLOSE ISOMERASE-LIKE TIM BARREL DOMAIN-CONTAINING PROTEIN"/>
    <property type="match status" value="1"/>
</dbReference>
<proteinExistence type="predicted"/>
<dbReference type="RefSeq" id="WP_184203556.1">
    <property type="nucleotide sequence ID" value="NZ_JACHGW010000007.1"/>
</dbReference>
<evidence type="ECO:0000313" key="3">
    <source>
        <dbReference type="Proteomes" id="UP000520814"/>
    </source>
</evidence>
<accession>A0A7W9W948</accession>
<feature type="domain" description="Xylose isomerase-like TIM barrel" evidence="1">
    <location>
        <begin position="22"/>
        <end position="262"/>
    </location>
</feature>
<dbReference type="SUPFAM" id="SSF51658">
    <property type="entry name" value="Xylose isomerase-like"/>
    <property type="match status" value="1"/>
</dbReference>
<dbReference type="Gene3D" id="3.20.20.150">
    <property type="entry name" value="Divalent-metal-dependent TIM barrel enzymes"/>
    <property type="match status" value="1"/>
</dbReference>
<name>A0A7W9W948_ARMRO</name>
<dbReference type="InterPro" id="IPR050312">
    <property type="entry name" value="IolE/XylAMocC-like"/>
</dbReference>
<dbReference type="Proteomes" id="UP000520814">
    <property type="component" value="Unassembled WGS sequence"/>
</dbReference>
<sequence>MIQVGFRIPGALGRIPFAELAAWAAENGFGSIDLGSPSPENVAALKANGLGLGTCDLGGTRDLLSTDEAVQKKGIEACSAGLEAMAAQGFTKAFTTFNPPDSTQSRRVSLENWSKSFPEVAKVAARLGVRIAVEGWPGPNNNALGVTPETLRAMFAVVPGDEFGINYDPSHLVRIGVDYQRFLREFGGRAIHAHGKDTQLDGDGAYLYGNLGPSLDRPVHCGGGDWRYCIPGEGVVNWAWVLGELQRHGFDDTIAIELEDFRYNGSVEGDKLGLIRAKANLTPYL</sequence>
<dbReference type="InterPro" id="IPR013022">
    <property type="entry name" value="Xyl_isomerase-like_TIM-brl"/>
</dbReference>
<dbReference type="InterPro" id="IPR036237">
    <property type="entry name" value="Xyl_isomerase-like_sf"/>
</dbReference>
<reference evidence="2 3" key="1">
    <citation type="submission" date="2020-08" db="EMBL/GenBank/DDBJ databases">
        <title>Genomic Encyclopedia of Type Strains, Phase IV (KMG-IV): sequencing the most valuable type-strain genomes for metagenomic binning, comparative biology and taxonomic classification.</title>
        <authorList>
            <person name="Goeker M."/>
        </authorList>
    </citation>
    <scope>NUCLEOTIDE SEQUENCE [LARGE SCALE GENOMIC DNA]</scope>
    <source>
        <strain evidence="2 3">DSM 23562</strain>
    </source>
</reference>
<dbReference type="GO" id="GO:0016853">
    <property type="term" value="F:isomerase activity"/>
    <property type="evidence" value="ECO:0007669"/>
    <property type="project" value="UniProtKB-KW"/>
</dbReference>
<dbReference type="Pfam" id="PF01261">
    <property type="entry name" value="AP_endonuc_2"/>
    <property type="match status" value="1"/>
</dbReference>
<dbReference type="EMBL" id="JACHGW010000007">
    <property type="protein sequence ID" value="MBB6053463.1"/>
    <property type="molecule type" value="Genomic_DNA"/>
</dbReference>
<dbReference type="PANTHER" id="PTHR12110">
    <property type="entry name" value="HYDROXYPYRUVATE ISOMERASE"/>
    <property type="match status" value="1"/>
</dbReference>
<comment type="caution">
    <text evidence="2">The sequence shown here is derived from an EMBL/GenBank/DDBJ whole genome shotgun (WGS) entry which is preliminary data.</text>
</comment>